<protein>
    <submittedName>
        <fullName evidence="3">CAAX protease self-immunity</fullName>
    </submittedName>
</protein>
<feature type="transmembrane region" description="Helical" evidence="1">
    <location>
        <begin position="169"/>
        <end position="188"/>
    </location>
</feature>
<dbReference type="STRING" id="553311.SAMN05216231_3220"/>
<keyword evidence="3" id="KW-0645">Protease</keyword>
<keyword evidence="1" id="KW-0472">Membrane</keyword>
<keyword evidence="4" id="KW-1185">Reference proteome</keyword>
<feature type="domain" description="CAAX prenyl protease 2/Lysostaphin resistance protein A-like" evidence="2">
    <location>
        <begin position="112"/>
        <end position="208"/>
    </location>
</feature>
<keyword evidence="1" id="KW-1133">Transmembrane helix</keyword>
<evidence type="ECO:0000256" key="1">
    <source>
        <dbReference type="SAM" id="Phobius"/>
    </source>
</evidence>
<dbReference type="GO" id="GO:0080120">
    <property type="term" value="P:CAAX-box protein maturation"/>
    <property type="evidence" value="ECO:0007669"/>
    <property type="project" value="UniProtKB-ARBA"/>
</dbReference>
<keyword evidence="1" id="KW-0812">Transmembrane</keyword>
<dbReference type="Proteomes" id="UP000199444">
    <property type="component" value="Unassembled WGS sequence"/>
</dbReference>
<feature type="transmembrane region" description="Helical" evidence="1">
    <location>
        <begin position="7"/>
        <end position="27"/>
    </location>
</feature>
<gene>
    <name evidence="3" type="ORF">SAMN05216231_3220</name>
</gene>
<feature type="transmembrane region" description="Helical" evidence="1">
    <location>
        <begin position="33"/>
        <end position="50"/>
    </location>
</feature>
<sequence>MTHKYLIVLYSSLSIAILFIIEQILSFEYLYKTIAKVIIFFLVLFIFHYITKSKTTYFATRRIDTKRLKISVSLGIGASLILIGTYFVLKDHIDFAQISENLAQKNITGDTFLFISIYIIFGNSFLEEIFFRGFIFKNLQQKHRLFAYIYSSFLFAIYHTAIFLTWFNIGLFLLALIGLFTIGLVFNWLNENSSNIYNSWLVHIIADIGIIIIALIAVF</sequence>
<reference evidence="3 4" key="1">
    <citation type="submission" date="2016-10" db="EMBL/GenBank/DDBJ databases">
        <authorList>
            <person name="de Groot N.N."/>
        </authorList>
    </citation>
    <scope>NUCLEOTIDE SEQUENCE [LARGE SCALE GENOMIC DNA]</scope>
    <source>
        <strain evidence="3 4">CGMCC 1.10449</strain>
    </source>
</reference>
<evidence type="ECO:0000313" key="4">
    <source>
        <dbReference type="Proteomes" id="UP000199444"/>
    </source>
</evidence>
<feature type="transmembrane region" description="Helical" evidence="1">
    <location>
        <begin position="112"/>
        <end position="133"/>
    </location>
</feature>
<keyword evidence="3" id="KW-0378">Hydrolase</keyword>
<feature type="transmembrane region" description="Helical" evidence="1">
    <location>
        <begin position="200"/>
        <end position="218"/>
    </location>
</feature>
<dbReference type="EMBL" id="FNKD01000004">
    <property type="protein sequence ID" value="SDR00480.1"/>
    <property type="molecule type" value="Genomic_DNA"/>
</dbReference>
<evidence type="ECO:0000259" key="2">
    <source>
        <dbReference type="Pfam" id="PF02517"/>
    </source>
</evidence>
<dbReference type="RefSeq" id="WP_092493977.1">
    <property type="nucleotide sequence ID" value="NZ_FNKD01000004.1"/>
</dbReference>
<name>A0A1H1FHY5_9BACI</name>
<dbReference type="Pfam" id="PF02517">
    <property type="entry name" value="Rce1-like"/>
    <property type="match status" value="1"/>
</dbReference>
<dbReference type="GO" id="GO:0006508">
    <property type="term" value="P:proteolysis"/>
    <property type="evidence" value="ECO:0007669"/>
    <property type="project" value="UniProtKB-KW"/>
</dbReference>
<organism evidence="3 4">
    <name type="scientific">Virgibacillus salinus</name>
    <dbReference type="NCBI Taxonomy" id="553311"/>
    <lineage>
        <taxon>Bacteria</taxon>
        <taxon>Bacillati</taxon>
        <taxon>Bacillota</taxon>
        <taxon>Bacilli</taxon>
        <taxon>Bacillales</taxon>
        <taxon>Bacillaceae</taxon>
        <taxon>Virgibacillus</taxon>
    </lineage>
</organism>
<dbReference type="GO" id="GO:0004175">
    <property type="term" value="F:endopeptidase activity"/>
    <property type="evidence" value="ECO:0007669"/>
    <property type="project" value="UniProtKB-ARBA"/>
</dbReference>
<proteinExistence type="predicted"/>
<feature type="transmembrane region" description="Helical" evidence="1">
    <location>
        <begin position="70"/>
        <end position="89"/>
    </location>
</feature>
<evidence type="ECO:0000313" key="3">
    <source>
        <dbReference type="EMBL" id="SDR00480.1"/>
    </source>
</evidence>
<feature type="transmembrane region" description="Helical" evidence="1">
    <location>
        <begin position="145"/>
        <end position="163"/>
    </location>
</feature>
<dbReference type="InterPro" id="IPR003675">
    <property type="entry name" value="Rce1/LyrA-like_dom"/>
</dbReference>
<accession>A0A1H1FHY5</accession>
<dbReference type="AlphaFoldDB" id="A0A1H1FHY5"/>